<gene>
    <name evidence="2" type="ORF">N7494_013182</name>
</gene>
<dbReference type="GO" id="GO:0005697">
    <property type="term" value="C:telomerase holoenzyme complex"/>
    <property type="evidence" value="ECO:0007669"/>
    <property type="project" value="TreeGrafter"/>
</dbReference>
<evidence type="ECO:0000313" key="2">
    <source>
        <dbReference type="EMBL" id="KAJ5522996.1"/>
    </source>
</evidence>
<dbReference type="InterPro" id="IPR045153">
    <property type="entry name" value="Est1/Ebs1-like"/>
</dbReference>
<comment type="caution">
    <text evidence="2">The sequence shown here is derived from an EMBL/GenBank/DDBJ whole genome shotgun (WGS) entry which is preliminary data.</text>
</comment>
<dbReference type="Pfam" id="PF10373">
    <property type="entry name" value="EST1_DNA_bind"/>
    <property type="match status" value="1"/>
</dbReference>
<protein>
    <recommendedName>
        <fullName evidence="1">DNA/RNA-binding domain-containing protein</fullName>
    </recommendedName>
</protein>
<dbReference type="FunFam" id="1.25.40.10:FF:000202">
    <property type="entry name" value="Unplaced genomic scaffold supercont1.7, whole genome shotgun sequence"/>
    <property type="match status" value="1"/>
</dbReference>
<organism evidence="2 3">
    <name type="scientific">Penicillium frequentans</name>
    <dbReference type="NCBI Taxonomy" id="3151616"/>
    <lineage>
        <taxon>Eukaryota</taxon>
        <taxon>Fungi</taxon>
        <taxon>Dikarya</taxon>
        <taxon>Ascomycota</taxon>
        <taxon>Pezizomycotina</taxon>
        <taxon>Eurotiomycetes</taxon>
        <taxon>Eurotiomycetidae</taxon>
        <taxon>Eurotiales</taxon>
        <taxon>Aspergillaceae</taxon>
        <taxon>Penicillium</taxon>
    </lineage>
</organism>
<sequence length="571" mass="65894">MAKRNPVLLPQINREGYEEMLRQLETNPVTEDQLISEVRKTYPGLAMMEKKCIDIDKQQSESKADLSQSQWQALTSMHRTLLYQYHDFFLASHHPTASPVLRQLAEKYAMPTRMWRFGIYSFLEVLRQTLDNPLDYMLDFINLAYSMLTLLLENVPAFRERWLWCLGDLARYRMGIEESDNRDREVWAGISRYWYNLYADKCPDVGQIQHHLGILAKPDNLQQLFYYTKALISVQPFQHARDDIARLFNPCSDKPITQHPIITAFIATHGALFSQDSAEQFVVLANNFLSLLRRDVGQLDRTGQQEVFMMSSNFASVLQYGEANGIMALEFAAKQGETTAEAHKFALKWTSSSGSLPRSESDIHSKSTISSTSPIARPMSSIISQGSYLSFHTLSVFLDQKGDEIYPSVHTSLAFLWCLCLRPTAMQQLETIIPWLPIIEFLNTLCQLETDFSKIEDEAFPYFEDGTIQQLSEDFLIRGQLWSQLYYPENFFEDAPSEDNRPVTEEPTTIISRRHRCLWLGVRIATFNRWITYDIDHKFIPTQLAHKYAPIVETCGHFNNRAVPADQTIRA</sequence>
<dbReference type="EMBL" id="JAQIZZ010000010">
    <property type="protein sequence ID" value="KAJ5522996.1"/>
    <property type="molecule type" value="Genomic_DNA"/>
</dbReference>
<dbReference type="Gene3D" id="1.25.40.10">
    <property type="entry name" value="Tetratricopeptide repeat domain"/>
    <property type="match status" value="1"/>
</dbReference>
<proteinExistence type="predicted"/>
<dbReference type="SUPFAM" id="SSF48452">
    <property type="entry name" value="TPR-like"/>
    <property type="match status" value="1"/>
</dbReference>
<dbReference type="InterPro" id="IPR011990">
    <property type="entry name" value="TPR-like_helical_dom_sf"/>
</dbReference>
<dbReference type="GO" id="GO:0070034">
    <property type="term" value="F:telomerase RNA binding"/>
    <property type="evidence" value="ECO:0007669"/>
    <property type="project" value="TreeGrafter"/>
</dbReference>
<dbReference type="GO" id="GO:0000184">
    <property type="term" value="P:nuclear-transcribed mRNA catabolic process, nonsense-mediated decay"/>
    <property type="evidence" value="ECO:0007669"/>
    <property type="project" value="TreeGrafter"/>
</dbReference>
<dbReference type="AlphaFoldDB" id="A0AAD6CJA6"/>
<name>A0AAD6CJA6_9EURO</name>
<dbReference type="PANTHER" id="PTHR15696:SF0">
    <property type="entry name" value="TELOMERASE-BINDING PROTEIN EST1A"/>
    <property type="match status" value="1"/>
</dbReference>
<evidence type="ECO:0000259" key="1">
    <source>
        <dbReference type="Pfam" id="PF10373"/>
    </source>
</evidence>
<dbReference type="InterPro" id="IPR018834">
    <property type="entry name" value="DNA/RNA-bd_Est1-type"/>
</dbReference>
<dbReference type="GO" id="GO:0042162">
    <property type="term" value="F:telomeric DNA binding"/>
    <property type="evidence" value="ECO:0007669"/>
    <property type="project" value="TreeGrafter"/>
</dbReference>
<dbReference type="Proteomes" id="UP001220324">
    <property type="component" value="Unassembled WGS sequence"/>
</dbReference>
<dbReference type="PANTHER" id="PTHR15696">
    <property type="entry name" value="SMG-7 SUPPRESSOR WITH MORPHOLOGICAL EFFECT ON GENITALIA PROTEIN 7"/>
    <property type="match status" value="1"/>
</dbReference>
<feature type="domain" description="DNA/RNA-binding" evidence="1">
    <location>
        <begin position="194"/>
        <end position="306"/>
    </location>
</feature>
<evidence type="ECO:0000313" key="3">
    <source>
        <dbReference type="Proteomes" id="UP001220324"/>
    </source>
</evidence>
<reference evidence="2 3" key="1">
    <citation type="journal article" date="2023" name="IMA Fungus">
        <title>Comparative genomic study of the Penicillium genus elucidates a diverse pangenome and 15 lateral gene transfer events.</title>
        <authorList>
            <person name="Petersen C."/>
            <person name="Sorensen T."/>
            <person name="Nielsen M.R."/>
            <person name="Sondergaard T.E."/>
            <person name="Sorensen J.L."/>
            <person name="Fitzpatrick D.A."/>
            <person name="Frisvad J.C."/>
            <person name="Nielsen K.L."/>
        </authorList>
    </citation>
    <scope>NUCLEOTIDE SEQUENCE [LARGE SCALE GENOMIC DNA]</scope>
    <source>
        <strain evidence="2 3">IBT 35679</strain>
    </source>
</reference>
<accession>A0AAD6CJA6</accession>
<keyword evidence="3" id="KW-1185">Reference proteome</keyword>